<dbReference type="InterPro" id="IPR006906">
    <property type="entry name" value="Timeless_N"/>
</dbReference>
<keyword evidence="8" id="KW-1185">Reference proteome</keyword>
<dbReference type="GO" id="GO:0000076">
    <property type="term" value="P:DNA replication checkpoint signaling"/>
    <property type="evidence" value="ECO:0007669"/>
    <property type="project" value="TreeGrafter"/>
</dbReference>
<comment type="caution">
    <text evidence="7">The sequence shown here is derived from an EMBL/GenBank/DDBJ whole genome shotgun (WGS) entry which is preliminary data.</text>
</comment>
<evidence type="ECO:0000259" key="6">
    <source>
        <dbReference type="Pfam" id="PF05029"/>
    </source>
</evidence>
<feature type="compositionally biased region" description="Basic and acidic residues" evidence="4">
    <location>
        <begin position="721"/>
        <end position="739"/>
    </location>
</feature>
<protein>
    <submittedName>
        <fullName evidence="7">Uncharacterized protein</fullName>
    </submittedName>
</protein>
<dbReference type="GO" id="GO:0031298">
    <property type="term" value="C:replication fork protection complex"/>
    <property type="evidence" value="ECO:0007669"/>
    <property type="project" value="TreeGrafter"/>
</dbReference>
<dbReference type="GO" id="GO:0009649">
    <property type="term" value="P:entrainment of circadian clock"/>
    <property type="evidence" value="ECO:0007669"/>
    <property type="project" value="TreeGrafter"/>
</dbReference>
<dbReference type="GO" id="GO:0006281">
    <property type="term" value="P:DNA repair"/>
    <property type="evidence" value="ECO:0007669"/>
    <property type="project" value="TreeGrafter"/>
</dbReference>
<dbReference type="Pfam" id="PF04821">
    <property type="entry name" value="TIMELESS"/>
    <property type="match status" value="1"/>
</dbReference>
<sequence length="760" mass="87333">MKLFLIVQDLKPMLISCNDQPRIFRLVVKLLAGLTIPIECLTFEKHPLIDFTIISYELIGWLSRAKNTFLDTTATKVLIDYIKLQHENNKLSSISSSMEEKECVGFILQILRNILSAKERTPESNENQQMTASSSQRCNTQQNQLICNLFSQGFDQLLLDMLASYPQKNEWVTTIAQIIEFLFEDQSVKKIQNRFARDSEFSDSDDESSMSSHEINTCESEENMASSLSCSSSSRKRCFNTLVGNLYQQSLRNENVKLNKDHQNLLWIIENFMGYFSTLKTEAKNIKDALNIEILSYLTFEAVREAEKLEKLMESRDLNLSLPRQLPSCVNAIREYLRVLVMNSSVGGGSRSLVDGIEESKGLEEWSNQLCVKLLDMQDLHKLFLLLLRQFSNNSSKNIPNADYRSFLFDILETNHLLLHILKWAAEKFPTADVLKNFDFQKHLKQFCSENIFYQYGSILDNWSERIRRIYKFERNCHHGRRCNDRPKSKLGSISSISELSDQEISQVMQCMSIYRFDDLATNTTVPIKEDIHSIISQLTRSGFREQINWIQSSLLTTCSVKMGTYNGKEFCQPVACMSVRRNIPCPIVPWTERDVYALSSAQFVSLLHDLGLILASGLYPCIPSEWSAKILYDVAFLLGHIDPHKLDFDQSRLYTKPDEGISCDPIFDRSKGKFVDESRSHIWGLVKETESSKSLLPGDPNSRVLQWVEQQSTNRVCLSPDERKESDISALDQHRSTDEDGPFLESLSMEEMPIDEEMT</sequence>
<evidence type="ECO:0000256" key="3">
    <source>
        <dbReference type="ARBA" id="ARBA00023242"/>
    </source>
</evidence>
<name>A0A8J2WN07_9CRUS</name>
<evidence type="ECO:0000313" key="8">
    <source>
        <dbReference type="Proteomes" id="UP000789390"/>
    </source>
</evidence>
<dbReference type="EMBL" id="CAKKLH010000292">
    <property type="protein sequence ID" value="CAH0109269.1"/>
    <property type="molecule type" value="Genomic_DNA"/>
</dbReference>
<dbReference type="GO" id="GO:0048511">
    <property type="term" value="P:rhythmic process"/>
    <property type="evidence" value="ECO:0007669"/>
    <property type="project" value="UniProtKB-KW"/>
</dbReference>
<dbReference type="InterPro" id="IPR044998">
    <property type="entry name" value="Timeless"/>
</dbReference>
<dbReference type="PANTHER" id="PTHR22940:SF5">
    <property type="entry name" value="PROTEIN TIMELESS"/>
    <property type="match status" value="1"/>
</dbReference>
<evidence type="ECO:0000256" key="1">
    <source>
        <dbReference type="ARBA" id="ARBA00004123"/>
    </source>
</evidence>
<evidence type="ECO:0000256" key="2">
    <source>
        <dbReference type="ARBA" id="ARBA00008174"/>
    </source>
</evidence>
<comment type="subcellular location">
    <subcellularLocation>
        <location evidence="1">Nucleus</location>
    </subcellularLocation>
</comment>
<dbReference type="GO" id="GO:0003677">
    <property type="term" value="F:DNA binding"/>
    <property type="evidence" value="ECO:0007669"/>
    <property type="project" value="TreeGrafter"/>
</dbReference>
<dbReference type="Pfam" id="PF05029">
    <property type="entry name" value="TIMELESS_C"/>
    <property type="match status" value="1"/>
</dbReference>
<feature type="domain" description="Timeless N-terminal" evidence="5">
    <location>
        <begin position="5"/>
        <end position="242"/>
    </location>
</feature>
<reference evidence="7" key="1">
    <citation type="submission" date="2021-11" db="EMBL/GenBank/DDBJ databases">
        <authorList>
            <person name="Schell T."/>
        </authorList>
    </citation>
    <scope>NUCLEOTIDE SEQUENCE</scope>
    <source>
        <strain evidence="7">M5</strain>
    </source>
</reference>
<keyword evidence="3" id="KW-0539">Nucleus</keyword>
<feature type="region of interest" description="Disordered" evidence="4">
    <location>
        <begin position="719"/>
        <end position="760"/>
    </location>
</feature>
<comment type="similarity">
    <text evidence="2">Belongs to the timeless family.</text>
</comment>
<gene>
    <name evidence="7" type="ORF">DGAL_LOCUS12741</name>
</gene>
<accession>A0A8J2WN07</accession>
<dbReference type="InterPro" id="IPR007725">
    <property type="entry name" value="TIMELESS_C"/>
</dbReference>
<proteinExistence type="inferred from homology"/>
<evidence type="ECO:0000313" key="7">
    <source>
        <dbReference type="EMBL" id="CAH0109269.1"/>
    </source>
</evidence>
<dbReference type="PANTHER" id="PTHR22940">
    <property type="entry name" value="TIMEOUT/TIMELESS-2"/>
    <property type="match status" value="1"/>
</dbReference>
<feature type="domain" description="Timeless C-terminal" evidence="6">
    <location>
        <begin position="536"/>
        <end position="632"/>
    </location>
</feature>
<dbReference type="AlphaFoldDB" id="A0A8J2WN07"/>
<evidence type="ECO:0000259" key="5">
    <source>
        <dbReference type="Pfam" id="PF04821"/>
    </source>
</evidence>
<evidence type="ECO:0000256" key="4">
    <source>
        <dbReference type="SAM" id="MobiDB-lite"/>
    </source>
</evidence>
<dbReference type="OrthoDB" id="6429365at2759"/>
<dbReference type="Proteomes" id="UP000789390">
    <property type="component" value="Unassembled WGS sequence"/>
</dbReference>
<dbReference type="GO" id="GO:0043111">
    <property type="term" value="P:replication fork arrest"/>
    <property type="evidence" value="ECO:0007669"/>
    <property type="project" value="TreeGrafter"/>
</dbReference>
<organism evidence="7 8">
    <name type="scientific">Daphnia galeata</name>
    <dbReference type="NCBI Taxonomy" id="27404"/>
    <lineage>
        <taxon>Eukaryota</taxon>
        <taxon>Metazoa</taxon>
        <taxon>Ecdysozoa</taxon>
        <taxon>Arthropoda</taxon>
        <taxon>Crustacea</taxon>
        <taxon>Branchiopoda</taxon>
        <taxon>Diplostraca</taxon>
        <taxon>Cladocera</taxon>
        <taxon>Anomopoda</taxon>
        <taxon>Daphniidae</taxon>
        <taxon>Daphnia</taxon>
    </lineage>
</organism>